<keyword evidence="2" id="KW-1185">Reference proteome</keyword>
<evidence type="ECO:0008006" key="3">
    <source>
        <dbReference type="Google" id="ProtNLM"/>
    </source>
</evidence>
<reference evidence="1" key="1">
    <citation type="submission" date="2023-06" db="EMBL/GenBank/DDBJ databases">
        <title>Two novel species of Acinetobacter isolated from motorbike repairing workshop in Vietnam.</title>
        <authorList>
            <person name="Le N.T.T."/>
        </authorList>
    </citation>
    <scope>NUCLEOTIDE SEQUENCE</scope>
    <source>
        <strain evidence="1">VNH17</strain>
    </source>
</reference>
<dbReference type="RefSeq" id="WP_267981326.1">
    <property type="nucleotide sequence ID" value="NZ_JAPQKF010000006.1"/>
</dbReference>
<evidence type="ECO:0000313" key="1">
    <source>
        <dbReference type="EMBL" id="MDN0015104.1"/>
    </source>
</evidence>
<accession>A0ABT7WQZ0</accession>
<proteinExistence type="predicted"/>
<dbReference type="Proteomes" id="UP001168524">
    <property type="component" value="Unassembled WGS sequence"/>
</dbReference>
<protein>
    <recommendedName>
        <fullName evidence="3">Restriction endonuclease</fullName>
    </recommendedName>
</protein>
<evidence type="ECO:0000313" key="2">
    <source>
        <dbReference type="Proteomes" id="UP001168524"/>
    </source>
</evidence>
<organism evidence="1 2">
    <name type="scientific">Acinetobacter thutiue</name>
    <dbReference type="NCBI Taxonomy" id="2998078"/>
    <lineage>
        <taxon>Bacteria</taxon>
        <taxon>Pseudomonadati</taxon>
        <taxon>Pseudomonadota</taxon>
        <taxon>Gammaproteobacteria</taxon>
        <taxon>Moraxellales</taxon>
        <taxon>Moraxellaceae</taxon>
        <taxon>Acinetobacter</taxon>
    </lineage>
</organism>
<comment type="caution">
    <text evidence="1">The sequence shown here is derived from an EMBL/GenBank/DDBJ whole genome shotgun (WGS) entry which is preliminary data.</text>
</comment>
<name>A0ABT7WQZ0_9GAMM</name>
<sequence>MFNENHLEQFLNQSNYDIRLPNNARWIDQKCTPDVVCIIADCILNYIESSQKSTFLTKEIWNSDYAKEISDIFSKPDVTSSSAQNEYDKFFQQPMELLSYSGLLLKQKQGNQNLYTVQNIELLEYIARRERNCLNFLTHYITKVLKDSGIYTHFESFFSTPNANTFSQLKGQFESFMIQHTAINTEIECRRIFTKVLNPLSFTLKNYGTERGRLSPQKITYDQLMYNRLNFRDLYSNKPKDVTRNEYEPTVPEKLKLEKFWKYNSSKAKKLLRAFNDEFRNRISEHEDDLANCEATHIHHIFPEAIYPAISGTVENLIALTPSQHLNRAHPLGKTQEINKEYQYLLLISKMKSIEANLSQSTIPQIYDFNQFREVLAVGLDQPQIHEIADLDFSSMTKAIEHYFQ</sequence>
<gene>
    <name evidence="1" type="ORF">QTA56_12795</name>
</gene>
<dbReference type="EMBL" id="JAUDZE010000006">
    <property type="protein sequence ID" value="MDN0015104.1"/>
    <property type="molecule type" value="Genomic_DNA"/>
</dbReference>